<dbReference type="GO" id="GO:0019843">
    <property type="term" value="F:rRNA binding"/>
    <property type="evidence" value="ECO:0007669"/>
    <property type="project" value="UniProtKB-UniRule"/>
</dbReference>
<evidence type="ECO:0000313" key="11">
    <source>
        <dbReference type="EMBL" id="OGY40266.1"/>
    </source>
</evidence>
<dbReference type="InterPro" id="IPR005709">
    <property type="entry name" value="Ribosomal_uS4_bac-type"/>
</dbReference>
<dbReference type="GO" id="GO:0015935">
    <property type="term" value="C:small ribosomal subunit"/>
    <property type="evidence" value="ECO:0007669"/>
    <property type="project" value="InterPro"/>
</dbReference>
<dbReference type="EMBL" id="MHHY01000009">
    <property type="protein sequence ID" value="OGY40266.1"/>
    <property type="molecule type" value="Genomic_DNA"/>
</dbReference>
<sequence length="209" mass="24237">MPFVFGPKERKSRALGENLFLKAERSASQKSAMVRRAYPPGMHGKRRRTLSEYNMQLREKQKLRFFYGLQEKRMKDYAELARKSRKISASEFLFRVLELRLDSALFRSGLALSRSVARQVVSHGHLMLNGRKVNVPSISLKLGDEVSVSVNSRTKKIFEKAQDRIKNSDTSNWIELDKGGWSFKLKQFPSLENGNMNFKLPLVIEYYSR</sequence>
<dbReference type="PROSITE" id="PS00632">
    <property type="entry name" value="RIBOSOMAL_S4"/>
    <property type="match status" value="1"/>
</dbReference>
<gene>
    <name evidence="7" type="primary">rpsD</name>
    <name evidence="11" type="ORF">A2570_03235</name>
</gene>
<dbReference type="Proteomes" id="UP000178570">
    <property type="component" value="Unassembled WGS sequence"/>
</dbReference>
<comment type="caution">
    <text evidence="11">The sequence shown here is derived from an EMBL/GenBank/DDBJ whole genome shotgun (WGS) entry which is preliminary data.</text>
</comment>
<comment type="subunit">
    <text evidence="7">Part of the 30S ribosomal subunit. Contacts protein S5. The interaction surface between S4 and S5 is involved in control of translational fidelity.</text>
</comment>
<feature type="domain" description="Small ribosomal subunit protein uS4 N-terminal" evidence="10">
    <location>
        <begin position="3"/>
        <end position="98"/>
    </location>
</feature>
<dbReference type="AlphaFoldDB" id="A0A1G1XKS2"/>
<protein>
    <recommendedName>
        <fullName evidence="6 7">Small ribosomal subunit protein uS4</fullName>
    </recommendedName>
</protein>
<dbReference type="PROSITE" id="PS50889">
    <property type="entry name" value="S4"/>
    <property type="match status" value="1"/>
</dbReference>
<evidence type="ECO:0000256" key="5">
    <source>
        <dbReference type="ARBA" id="ARBA00023274"/>
    </source>
</evidence>
<dbReference type="SMART" id="SM01390">
    <property type="entry name" value="Ribosomal_S4"/>
    <property type="match status" value="1"/>
</dbReference>
<evidence type="ECO:0000256" key="1">
    <source>
        <dbReference type="ARBA" id="ARBA00007465"/>
    </source>
</evidence>
<keyword evidence="3 7" id="KW-0694">RNA-binding</keyword>
<dbReference type="STRING" id="1797529.A2570_03235"/>
<accession>A0A1G1XKS2</accession>
<keyword evidence="5 7" id="KW-0687">Ribonucleoprotein</keyword>
<evidence type="ECO:0000256" key="3">
    <source>
        <dbReference type="ARBA" id="ARBA00022884"/>
    </source>
</evidence>
<dbReference type="Pfam" id="PF01479">
    <property type="entry name" value="S4"/>
    <property type="match status" value="1"/>
</dbReference>
<dbReference type="SMART" id="SM00363">
    <property type="entry name" value="S4"/>
    <property type="match status" value="1"/>
</dbReference>
<dbReference type="InterPro" id="IPR022801">
    <property type="entry name" value="Ribosomal_uS4"/>
</dbReference>
<keyword evidence="4 7" id="KW-0689">Ribosomal protein</keyword>
<evidence type="ECO:0000313" key="12">
    <source>
        <dbReference type="Proteomes" id="UP000178570"/>
    </source>
</evidence>
<name>A0A1G1XKS2_9BACT</name>
<evidence type="ECO:0000256" key="2">
    <source>
        <dbReference type="ARBA" id="ARBA00022730"/>
    </source>
</evidence>
<evidence type="ECO:0000259" key="10">
    <source>
        <dbReference type="SMART" id="SM01390"/>
    </source>
</evidence>
<dbReference type="SUPFAM" id="SSF55174">
    <property type="entry name" value="Alpha-L RNA-binding motif"/>
    <property type="match status" value="1"/>
</dbReference>
<feature type="domain" description="RNA-binding S4" evidence="9">
    <location>
        <begin position="99"/>
        <end position="165"/>
    </location>
</feature>
<evidence type="ECO:0000256" key="6">
    <source>
        <dbReference type="ARBA" id="ARBA00035254"/>
    </source>
</evidence>
<dbReference type="GO" id="GO:0042274">
    <property type="term" value="P:ribosomal small subunit biogenesis"/>
    <property type="evidence" value="ECO:0007669"/>
    <property type="project" value="TreeGrafter"/>
</dbReference>
<dbReference type="Pfam" id="PF00163">
    <property type="entry name" value="Ribosomal_S4"/>
    <property type="match status" value="1"/>
</dbReference>
<dbReference type="Gene3D" id="3.10.290.10">
    <property type="entry name" value="RNA-binding S4 domain"/>
    <property type="match status" value="1"/>
</dbReference>
<dbReference type="NCBIfam" id="TIGR01017">
    <property type="entry name" value="rpsD_bact"/>
    <property type="match status" value="1"/>
</dbReference>
<dbReference type="Gene3D" id="1.10.1050.10">
    <property type="entry name" value="Ribosomal Protein S4 Delta 41, Chain A, domain 1"/>
    <property type="match status" value="1"/>
</dbReference>
<evidence type="ECO:0000256" key="7">
    <source>
        <dbReference type="HAMAP-Rule" id="MF_01306"/>
    </source>
</evidence>
<comment type="function">
    <text evidence="7">One of the primary rRNA binding proteins, it binds directly to 16S rRNA where it nucleates assembly of the body of the 30S subunit.</text>
</comment>
<dbReference type="NCBIfam" id="NF003717">
    <property type="entry name" value="PRK05327.1"/>
    <property type="match status" value="1"/>
</dbReference>
<proteinExistence type="inferred from homology"/>
<dbReference type="InterPro" id="IPR002942">
    <property type="entry name" value="S4_RNA-bd"/>
</dbReference>
<keyword evidence="2 7" id="KW-0699">rRNA-binding</keyword>
<comment type="function">
    <text evidence="7">With S5 and S12 plays an important role in translational accuracy.</text>
</comment>
<reference evidence="11 12" key="1">
    <citation type="journal article" date="2016" name="Nat. Commun.">
        <title>Thousands of microbial genomes shed light on interconnected biogeochemical processes in an aquifer system.</title>
        <authorList>
            <person name="Anantharaman K."/>
            <person name="Brown C.T."/>
            <person name="Hug L.A."/>
            <person name="Sharon I."/>
            <person name="Castelle C.J."/>
            <person name="Probst A.J."/>
            <person name="Thomas B.C."/>
            <person name="Singh A."/>
            <person name="Wilkins M.J."/>
            <person name="Karaoz U."/>
            <person name="Brodie E.L."/>
            <person name="Williams K.H."/>
            <person name="Hubbard S.S."/>
            <person name="Banfield J.F."/>
        </authorList>
    </citation>
    <scope>NUCLEOTIDE SEQUENCE [LARGE SCALE GENOMIC DNA]</scope>
</reference>
<dbReference type="InterPro" id="IPR036986">
    <property type="entry name" value="S4_RNA-bd_sf"/>
</dbReference>
<dbReference type="PANTHER" id="PTHR11831:SF4">
    <property type="entry name" value="SMALL RIBOSOMAL SUBUNIT PROTEIN US4M"/>
    <property type="match status" value="1"/>
</dbReference>
<dbReference type="CDD" id="cd00165">
    <property type="entry name" value="S4"/>
    <property type="match status" value="1"/>
</dbReference>
<dbReference type="InterPro" id="IPR001912">
    <property type="entry name" value="Ribosomal_uS4_N"/>
</dbReference>
<dbReference type="InterPro" id="IPR018079">
    <property type="entry name" value="Ribosomal_uS4_CS"/>
</dbReference>
<dbReference type="PANTHER" id="PTHR11831">
    <property type="entry name" value="30S 40S RIBOSOMAL PROTEIN"/>
    <property type="match status" value="1"/>
</dbReference>
<dbReference type="GO" id="GO:0006412">
    <property type="term" value="P:translation"/>
    <property type="evidence" value="ECO:0007669"/>
    <property type="project" value="UniProtKB-UniRule"/>
</dbReference>
<comment type="similarity">
    <text evidence="1 7 8">Belongs to the universal ribosomal protein uS4 family.</text>
</comment>
<evidence type="ECO:0000256" key="4">
    <source>
        <dbReference type="ARBA" id="ARBA00022980"/>
    </source>
</evidence>
<dbReference type="GO" id="GO:0003735">
    <property type="term" value="F:structural constituent of ribosome"/>
    <property type="evidence" value="ECO:0007669"/>
    <property type="project" value="InterPro"/>
</dbReference>
<evidence type="ECO:0000256" key="8">
    <source>
        <dbReference type="RuleBase" id="RU003699"/>
    </source>
</evidence>
<organism evidence="11 12">
    <name type="scientific">Candidatus Brennerbacteria bacterium RIFOXYD1_FULL_41_16</name>
    <dbReference type="NCBI Taxonomy" id="1797529"/>
    <lineage>
        <taxon>Bacteria</taxon>
        <taxon>Candidatus Brenneribacteriota</taxon>
    </lineage>
</organism>
<dbReference type="HAMAP" id="MF_01306_B">
    <property type="entry name" value="Ribosomal_uS4_B"/>
    <property type="match status" value="1"/>
</dbReference>
<dbReference type="FunFam" id="3.10.290.10:FF:000001">
    <property type="entry name" value="30S ribosomal protein S4"/>
    <property type="match status" value="1"/>
</dbReference>
<evidence type="ECO:0000259" key="9">
    <source>
        <dbReference type="SMART" id="SM00363"/>
    </source>
</evidence>